<keyword evidence="3 6" id="KW-1133">Transmembrane helix</keyword>
<feature type="compositionally biased region" description="Low complexity" evidence="5">
    <location>
        <begin position="27"/>
        <end position="41"/>
    </location>
</feature>
<feature type="compositionally biased region" description="Polar residues" evidence="5">
    <location>
        <begin position="1"/>
        <end position="11"/>
    </location>
</feature>
<evidence type="ECO:0000256" key="1">
    <source>
        <dbReference type="ARBA" id="ARBA00004141"/>
    </source>
</evidence>
<feature type="transmembrane region" description="Helical" evidence="6">
    <location>
        <begin position="131"/>
        <end position="152"/>
    </location>
</feature>
<dbReference type="Proteomes" id="UP000641932">
    <property type="component" value="Unassembled WGS sequence"/>
</dbReference>
<feature type="transmembrane region" description="Helical" evidence="6">
    <location>
        <begin position="81"/>
        <end position="100"/>
    </location>
</feature>
<evidence type="ECO:0000256" key="3">
    <source>
        <dbReference type="ARBA" id="ARBA00022989"/>
    </source>
</evidence>
<evidence type="ECO:0000259" key="7">
    <source>
        <dbReference type="Pfam" id="PF13515"/>
    </source>
</evidence>
<gene>
    <name evidence="8" type="ORF">GCM10012280_15580</name>
</gene>
<evidence type="ECO:0000256" key="4">
    <source>
        <dbReference type="ARBA" id="ARBA00023136"/>
    </source>
</evidence>
<name>A0A917ZKF3_9ACTN</name>
<dbReference type="Pfam" id="PF13515">
    <property type="entry name" value="FUSC_2"/>
    <property type="match status" value="1"/>
</dbReference>
<dbReference type="InterPro" id="IPR049453">
    <property type="entry name" value="Memb_transporter_dom"/>
</dbReference>
<feature type="domain" description="Integral membrane bound transporter" evidence="7">
    <location>
        <begin position="456"/>
        <end position="577"/>
    </location>
</feature>
<keyword evidence="2 6" id="KW-0812">Transmembrane</keyword>
<feature type="region of interest" description="Disordered" evidence="5">
    <location>
        <begin position="1"/>
        <end position="66"/>
    </location>
</feature>
<evidence type="ECO:0000313" key="9">
    <source>
        <dbReference type="Proteomes" id="UP000641932"/>
    </source>
</evidence>
<evidence type="ECO:0000256" key="2">
    <source>
        <dbReference type="ARBA" id="ARBA00022692"/>
    </source>
</evidence>
<keyword evidence="4 6" id="KW-0472">Membrane</keyword>
<evidence type="ECO:0000313" key="8">
    <source>
        <dbReference type="EMBL" id="GGO84335.1"/>
    </source>
</evidence>
<dbReference type="AlphaFoldDB" id="A0A917ZKF3"/>
<feature type="transmembrane region" description="Helical" evidence="6">
    <location>
        <begin position="106"/>
        <end position="124"/>
    </location>
</feature>
<reference evidence="8" key="1">
    <citation type="journal article" date="2014" name="Int. J. Syst. Evol. Microbiol.">
        <title>Complete genome sequence of Corynebacterium casei LMG S-19264T (=DSM 44701T), isolated from a smear-ripened cheese.</title>
        <authorList>
            <consortium name="US DOE Joint Genome Institute (JGI-PGF)"/>
            <person name="Walter F."/>
            <person name="Albersmeier A."/>
            <person name="Kalinowski J."/>
            <person name="Ruckert C."/>
        </authorList>
    </citation>
    <scope>NUCLEOTIDE SEQUENCE</scope>
    <source>
        <strain evidence="8">CGMCC 4.7201</strain>
    </source>
</reference>
<proteinExistence type="predicted"/>
<organism evidence="8 9">
    <name type="scientific">Wenjunlia tyrosinilytica</name>
    <dbReference type="NCBI Taxonomy" id="1544741"/>
    <lineage>
        <taxon>Bacteria</taxon>
        <taxon>Bacillati</taxon>
        <taxon>Actinomycetota</taxon>
        <taxon>Actinomycetes</taxon>
        <taxon>Kitasatosporales</taxon>
        <taxon>Streptomycetaceae</taxon>
        <taxon>Wenjunlia</taxon>
    </lineage>
</organism>
<comment type="subcellular location">
    <subcellularLocation>
        <location evidence="1">Membrane</location>
        <topology evidence="1">Multi-pass membrane protein</topology>
    </subcellularLocation>
</comment>
<sequence length="779" mass="81240">MTDSGGSSRSAGRTPRPPGRGDNPLDGAPRGSASRGGTSPSGAPPPGRRPAPVVRGALRRKAGRPVAAVRRRDPGLVTVRHALRVTAVACLAFYICRYALDDGIMAVYALFAAVAMGALSRIPAPPRRQARICLTVLPVACLLVTVGTLLAAVPWAAAVGLAVVGFTVAYAAVLGPALRGTANGLQLFYILPCFPPEAVDTLDSRLIGVVAGVCGLAAAELFLWPDPPPPRYEQRLADAAGALGERMAELSASGPFPGRGTPAAVHRALEDLRLSRLPALERPVSPWPGDSALRHAAVALRRLGTNLGWLGRCEPVEPTAAGRALLHEARRSLRRTADALAAGVEPPDCGALRQGLAAFARERTFALGASPGLWSRRAPWDVFVRHCAIHSQVFVAAVRSRTLPQGAEGVPAALFFYTQQSVGTLLRRRLRAHLSPRSVYFQGAVRTALALSLARLIVVPLDLSHGFWVLLATLTLMRGTAADTRVSLRQALTGTLCGATVAAVLLTVASGHDIVYALALPVVMSAAFCAPLVGLALTQGLFTLVVSMIFAQLARSTWHLAETRFIDVLVGAVVGTLIGTLAWPRGSGRQLLRLAREFVERSGTAVAGAVGVARGTVRPDEAAGQGEAVRRTMGLTLAAYELYQCERADPALAGMDWQSVIGVAQEMALGSQTVAARYSARGLGAPPAVGSSLDSAVLRTRAACGELAGHLAEGSPVTEAPLADGQVDGQVGAPEGFYGNGAVPPAPAGAPPRSVLGSTDIAVWLLMLTDDLRLLATRR</sequence>
<accession>A0A917ZKF3</accession>
<feature type="transmembrane region" description="Helical" evidence="6">
    <location>
        <begin position="158"/>
        <end position="178"/>
    </location>
</feature>
<comment type="caution">
    <text evidence="8">The sequence shown here is derived from an EMBL/GenBank/DDBJ whole genome shotgun (WGS) entry which is preliminary data.</text>
</comment>
<reference evidence="8" key="2">
    <citation type="submission" date="2020-09" db="EMBL/GenBank/DDBJ databases">
        <authorList>
            <person name="Sun Q."/>
            <person name="Zhou Y."/>
        </authorList>
    </citation>
    <scope>NUCLEOTIDE SEQUENCE</scope>
    <source>
        <strain evidence="8">CGMCC 4.7201</strain>
    </source>
</reference>
<evidence type="ECO:0000256" key="5">
    <source>
        <dbReference type="SAM" id="MobiDB-lite"/>
    </source>
</evidence>
<protein>
    <recommendedName>
        <fullName evidence="7">Integral membrane bound transporter domain-containing protein</fullName>
    </recommendedName>
</protein>
<feature type="transmembrane region" description="Helical" evidence="6">
    <location>
        <begin position="564"/>
        <end position="583"/>
    </location>
</feature>
<dbReference type="EMBL" id="BMMS01000005">
    <property type="protein sequence ID" value="GGO84335.1"/>
    <property type="molecule type" value="Genomic_DNA"/>
</dbReference>
<keyword evidence="9" id="KW-1185">Reference proteome</keyword>
<evidence type="ECO:0000256" key="6">
    <source>
        <dbReference type="SAM" id="Phobius"/>
    </source>
</evidence>
<feature type="transmembrane region" description="Helical" evidence="6">
    <location>
        <begin position="491"/>
        <end position="508"/>
    </location>
</feature>
<dbReference type="GO" id="GO:0016020">
    <property type="term" value="C:membrane"/>
    <property type="evidence" value="ECO:0007669"/>
    <property type="project" value="UniProtKB-SubCell"/>
</dbReference>